<evidence type="ECO:0008006" key="12">
    <source>
        <dbReference type="Google" id="ProtNLM"/>
    </source>
</evidence>
<evidence type="ECO:0000256" key="7">
    <source>
        <dbReference type="PROSITE-ProRule" id="PRU01091"/>
    </source>
</evidence>
<dbReference type="GO" id="GO:0005829">
    <property type="term" value="C:cytosol"/>
    <property type="evidence" value="ECO:0007669"/>
    <property type="project" value="TreeGrafter"/>
</dbReference>
<keyword evidence="1 6" id="KW-0597">Phosphoprotein</keyword>
<dbReference type="Pfam" id="PF00072">
    <property type="entry name" value="Response_reg"/>
    <property type="match status" value="1"/>
</dbReference>
<evidence type="ECO:0000313" key="10">
    <source>
        <dbReference type="EMBL" id="OAS20759.1"/>
    </source>
</evidence>
<name>A0A198AGZ3_9BACL</name>
<keyword evidence="11" id="KW-1185">Reference proteome</keyword>
<dbReference type="EMBL" id="LYPB01000050">
    <property type="protein sequence ID" value="OAS20759.1"/>
    <property type="molecule type" value="Genomic_DNA"/>
</dbReference>
<dbReference type="GO" id="GO:0006355">
    <property type="term" value="P:regulation of DNA-templated transcription"/>
    <property type="evidence" value="ECO:0007669"/>
    <property type="project" value="InterPro"/>
</dbReference>
<dbReference type="Gene3D" id="6.10.250.690">
    <property type="match status" value="1"/>
</dbReference>
<dbReference type="InterPro" id="IPR001789">
    <property type="entry name" value="Sig_transdc_resp-reg_receiver"/>
</dbReference>
<reference evidence="10 11" key="1">
    <citation type="submission" date="2016-05" db="EMBL/GenBank/DDBJ databases">
        <title>Paenibacillus sp. 1ZS3-15 nov., isolated from the rhizosphere soil.</title>
        <authorList>
            <person name="Zhang X.X."/>
            <person name="Zhang J."/>
        </authorList>
    </citation>
    <scope>NUCLEOTIDE SEQUENCE [LARGE SCALE GENOMIC DNA]</scope>
    <source>
        <strain evidence="10 11">1ZS3-15</strain>
    </source>
</reference>
<feature type="domain" description="Response regulatory" evidence="8">
    <location>
        <begin position="5"/>
        <end position="119"/>
    </location>
</feature>
<dbReference type="SMART" id="SM00448">
    <property type="entry name" value="REC"/>
    <property type="match status" value="1"/>
</dbReference>
<dbReference type="Gene3D" id="3.40.50.2300">
    <property type="match status" value="1"/>
</dbReference>
<dbReference type="CDD" id="cd17574">
    <property type="entry name" value="REC_OmpR"/>
    <property type="match status" value="1"/>
</dbReference>
<dbReference type="GO" id="GO:0032993">
    <property type="term" value="C:protein-DNA complex"/>
    <property type="evidence" value="ECO:0007669"/>
    <property type="project" value="TreeGrafter"/>
</dbReference>
<dbReference type="Gene3D" id="1.10.10.10">
    <property type="entry name" value="Winged helix-like DNA-binding domain superfamily/Winged helix DNA-binding domain"/>
    <property type="match status" value="1"/>
</dbReference>
<evidence type="ECO:0000256" key="2">
    <source>
        <dbReference type="ARBA" id="ARBA00023012"/>
    </source>
</evidence>
<dbReference type="PROSITE" id="PS50110">
    <property type="entry name" value="RESPONSE_REGULATORY"/>
    <property type="match status" value="1"/>
</dbReference>
<dbReference type="GO" id="GO:0000976">
    <property type="term" value="F:transcription cis-regulatory region binding"/>
    <property type="evidence" value="ECO:0007669"/>
    <property type="project" value="TreeGrafter"/>
</dbReference>
<dbReference type="Pfam" id="PF00486">
    <property type="entry name" value="Trans_reg_C"/>
    <property type="match status" value="1"/>
</dbReference>
<comment type="caution">
    <text evidence="10">The sequence shown here is derived from an EMBL/GenBank/DDBJ whole genome shotgun (WGS) entry which is preliminary data.</text>
</comment>
<evidence type="ECO:0000259" key="8">
    <source>
        <dbReference type="PROSITE" id="PS50110"/>
    </source>
</evidence>
<feature type="modified residue" description="4-aspartylphosphate" evidence="6">
    <location>
        <position position="54"/>
    </location>
</feature>
<dbReference type="SUPFAM" id="SSF52172">
    <property type="entry name" value="CheY-like"/>
    <property type="match status" value="1"/>
</dbReference>
<dbReference type="RefSeq" id="WP_068663382.1">
    <property type="nucleotide sequence ID" value="NZ_LYPB01000050.1"/>
</dbReference>
<sequence length="231" mass="26753">MNPDKILIVDDESEIRQLIRIHVEQAGMEAFEAASGQEAIVQLKGTPFSLMILDLMMDDRNGFEVLNYLRENESDLLVIVLSARRDEEHKITALGLGAVDFVTKPFSPMELIARLQTNLRRLRPKAHLRTPVIKLNNLELDVDNLLLINNGERYTLTQMECELTHLFMRNPDRVLTKREIYQQIWNHENYDDNTLSVFMNRLRKKLEPLSSSPQHIHTIRSVGYRFSGDGL</sequence>
<keyword evidence="4 7" id="KW-0238">DNA-binding</keyword>
<evidence type="ECO:0000256" key="4">
    <source>
        <dbReference type="ARBA" id="ARBA00023125"/>
    </source>
</evidence>
<feature type="domain" description="OmpR/PhoB-type" evidence="9">
    <location>
        <begin position="130"/>
        <end position="228"/>
    </location>
</feature>
<dbReference type="PROSITE" id="PS51755">
    <property type="entry name" value="OMPR_PHOB"/>
    <property type="match status" value="1"/>
</dbReference>
<dbReference type="SMART" id="SM00862">
    <property type="entry name" value="Trans_reg_C"/>
    <property type="match status" value="1"/>
</dbReference>
<evidence type="ECO:0000259" key="9">
    <source>
        <dbReference type="PROSITE" id="PS51755"/>
    </source>
</evidence>
<dbReference type="PANTHER" id="PTHR48111">
    <property type="entry name" value="REGULATOR OF RPOS"/>
    <property type="match status" value="1"/>
</dbReference>
<protein>
    <recommendedName>
        <fullName evidence="12">DNA-binding response regulator</fullName>
    </recommendedName>
</protein>
<keyword evidence="3" id="KW-0805">Transcription regulation</keyword>
<dbReference type="AlphaFoldDB" id="A0A198AGZ3"/>
<evidence type="ECO:0000256" key="3">
    <source>
        <dbReference type="ARBA" id="ARBA00023015"/>
    </source>
</evidence>
<dbReference type="InterPro" id="IPR011006">
    <property type="entry name" value="CheY-like_superfamily"/>
</dbReference>
<evidence type="ECO:0000313" key="11">
    <source>
        <dbReference type="Proteomes" id="UP000078454"/>
    </source>
</evidence>
<evidence type="ECO:0000256" key="1">
    <source>
        <dbReference type="ARBA" id="ARBA00022553"/>
    </source>
</evidence>
<dbReference type="CDD" id="cd00383">
    <property type="entry name" value="trans_reg_C"/>
    <property type="match status" value="1"/>
</dbReference>
<dbReference type="STRING" id="1850517.A8708_18675"/>
<dbReference type="GO" id="GO:0000156">
    <property type="term" value="F:phosphorelay response regulator activity"/>
    <property type="evidence" value="ECO:0007669"/>
    <property type="project" value="TreeGrafter"/>
</dbReference>
<proteinExistence type="predicted"/>
<dbReference type="InterPro" id="IPR036388">
    <property type="entry name" value="WH-like_DNA-bd_sf"/>
</dbReference>
<evidence type="ECO:0000256" key="5">
    <source>
        <dbReference type="ARBA" id="ARBA00023163"/>
    </source>
</evidence>
<dbReference type="Proteomes" id="UP000078454">
    <property type="component" value="Unassembled WGS sequence"/>
</dbReference>
<evidence type="ECO:0000256" key="6">
    <source>
        <dbReference type="PROSITE-ProRule" id="PRU00169"/>
    </source>
</evidence>
<dbReference type="InterPro" id="IPR001867">
    <property type="entry name" value="OmpR/PhoB-type_DNA-bd"/>
</dbReference>
<keyword evidence="2" id="KW-0902">Two-component regulatory system</keyword>
<dbReference type="PANTHER" id="PTHR48111:SF40">
    <property type="entry name" value="PHOSPHATE REGULON TRANSCRIPTIONAL REGULATORY PROTEIN PHOB"/>
    <property type="match status" value="1"/>
</dbReference>
<feature type="DNA-binding region" description="OmpR/PhoB-type" evidence="7">
    <location>
        <begin position="130"/>
        <end position="228"/>
    </location>
</feature>
<dbReference type="InterPro" id="IPR039420">
    <property type="entry name" value="WalR-like"/>
</dbReference>
<accession>A0A198AGZ3</accession>
<keyword evidence="5" id="KW-0804">Transcription</keyword>
<organism evidence="10 11">
    <name type="scientific">Paenibacillus oryzisoli</name>
    <dbReference type="NCBI Taxonomy" id="1850517"/>
    <lineage>
        <taxon>Bacteria</taxon>
        <taxon>Bacillati</taxon>
        <taxon>Bacillota</taxon>
        <taxon>Bacilli</taxon>
        <taxon>Bacillales</taxon>
        <taxon>Paenibacillaceae</taxon>
        <taxon>Paenibacillus</taxon>
    </lineage>
</organism>
<gene>
    <name evidence="10" type="ORF">A8708_18675</name>
</gene>